<reference evidence="1 2" key="2">
    <citation type="journal article" date="2022" name="Mol. Ecol. Resour.">
        <title>The genomes of chicory, endive, great burdock and yacon provide insights into Asteraceae paleo-polyploidization history and plant inulin production.</title>
        <authorList>
            <person name="Fan W."/>
            <person name="Wang S."/>
            <person name="Wang H."/>
            <person name="Wang A."/>
            <person name="Jiang F."/>
            <person name="Liu H."/>
            <person name="Zhao H."/>
            <person name="Xu D."/>
            <person name="Zhang Y."/>
        </authorList>
    </citation>
    <scope>NUCLEOTIDE SEQUENCE [LARGE SCALE GENOMIC DNA]</scope>
    <source>
        <strain evidence="2">cv. Niubang</strain>
    </source>
</reference>
<dbReference type="Proteomes" id="UP001055879">
    <property type="component" value="Linkage Group LG04"/>
</dbReference>
<accession>A0ACB9CM13</accession>
<keyword evidence="2" id="KW-1185">Reference proteome</keyword>
<reference evidence="2" key="1">
    <citation type="journal article" date="2022" name="Mol. Ecol. Resour.">
        <title>The genomes of chicory, endive, great burdock and yacon provide insights into Asteraceae palaeo-polyploidization history and plant inulin production.</title>
        <authorList>
            <person name="Fan W."/>
            <person name="Wang S."/>
            <person name="Wang H."/>
            <person name="Wang A."/>
            <person name="Jiang F."/>
            <person name="Liu H."/>
            <person name="Zhao H."/>
            <person name="Xu D."/>
            <person name="Zhang Y."/>
        </authorList>
    </citation>
    <scope>NUCLEOTIDE SEQUENCE [LARGE SCALE GENOMIC DNA]</scope>
    <source>
        <strain evidence="2">cv. Niubang</strain>
    </source>
</reference>
<evidence type="ECO:0000313" key="2">
    <source>
        <dbReference type="Proteomes" id="UP001055879"/>
    </source>
</evidence>
<gene>
    <name evidence="1" type="ORF">L6452_14758</name>
</gene>
<proteinExistence type="predicted"/>
<name>A0ACB9CM13_ARCLA</name>
<sequence length="121" mass="13749">MTLDKCEMACTRDCSCTAYAQLNIRNGGSGCLLWFDELMDIREYDEKQEIYIRMAASELAEKTQLQQEEILIVKGRDSIGSITAAELSWGNEDHIRALDPPFDYIIGTDIVYAEHLLEPLL</sequence>
<organism evidence="1 2">
    <name type="scientific">Arctium lappa</name>
    <name type="common">Greater burdock</name>
    <name type="synonym">Lappa major</name>
    <dbReference type="NCBI Taxonomy" id="4217"/>
    <lineage>
        <taxon>Eukaryota</taxon>
        <taxon>Viridiplantae</taxon>
        <taxon>Streptophyta</taxon>
        <taxon>Embryophyta</taxon>
        <taxon>Tracheophyta</taxon>
        <taxon>Spermatophyta</taxon>
        <taxon>Magnoliopsida</taxon>
        <taxon>eudicotyledons</taxon>
        <taxon>Gunneridae</taxon>
        <taxon>Pentapetalae</taxon>
        <taxon>asterids</taxon>
        <taxon>campanulids</taxon>
        <taxon>Asterales</taxon>
        <taxon>Asteraceae</taxon>
        <taxon>Carduoideae</taxon>
        <taxon>Cardueae</taxon>
        <taxon>Arctiinae</taxon>
        <taxon>Arctium</taxon>
    </lineage>
</organism>
<protein>
    <submittedName>
        <fullName evidence="1">Uncharacterized protein</fullName>
    </submittedName>
</protein>
<dbReference type="EMBL" id="CM042050">
    <property type="protein sequence ID" value="KAI3735266.1"/>
    <property type="molecule type" value="Genomic_DNA"/>
</dbReference>
<comment type="caution">
    <text evidence="1">The sequence shown here is derived from an EMBL/GenBank/DDBJ whole genome shotgun (WGS) entry which is preliminary data.</text>
</comment>
<evidence type="ECO:0000313" key="1">
    <source>
        <dbReference type="EMBL" id="KAI3735266.1"/>
    </source>
</evidence>